<feature type="chain" id="PRO_5019240575" evidence="1">
    <location>
        <begin position="21"/>
        <end position="360"/>
    </location>
</feature>
<reference evidence="2 3" key="1">
    <citation type="submission" date="2018-10" db="EMBL/GenBank/DDBJ databases">
        <title>Genomic Encyclopedia of Type Strains, Phase IV (KMG-IV): sequencing the most valuable type-strain genomes for metagenomic binning, comparative biology and taxonomic classification.</title>
        <authorList>
            <person name="Goeker M."/>
        </authorList>
    </citation>
    <scope>NUCLEOTIDE SEQUENCE [LARGE SCALE GENOMIC DNA]</scope>
    <source>
        <strain evidence="2 3">DSM 15521</strain>
    </source>
</reference>
<organism evidence="2 3">
    <name type="scientific">Thermovibrio guaymasensis</name>
    <dbReference type="NCBI Taxonomy" id="240167"/>
    <lineage>
        <taxon>Bacteria</taxon>
        <taxon>Pseudomonadati</taxon>
        <taxon>Aquificota</taxon>
        <taxon>Aquificia</taxon>
        <taxon>Desulfurobacteriales</taxon>
        <taxon>Desulfurobacteriaceae</taxon>
        <taxon>Thermovibrio</taxon>
    </lineage>
</organism>
<dbReference type="OrthoDB" id="13449at2"/>
<keyword evidence="1" id="KW-0732">Signal</keyword>
<name>A0A420W9C1_9BACT</name>
<evidence type="ECO:0000256" key="1">
    <source>
        <dbReference type="SAM" id="SignalP"/>
    </source>
</evidence>
<keyword evidence="3" id="KW-1185">Reference proteome</keyword>
<comment type="caution">
    <text evidence="2">The sequence shown here is derived from an EMBL/GenBank/DDBJ whole genome shotgun (WGS) entry which is preliminary data.</text>
</comment>
<dbReference type="Proteomes" id="UP000280881">
    <property type="component" value="Unassembled WGS sequence"/>
</dbReference>
<accession>A0A420W9C1</accession>
<evidence type="ECO:0000313" key="3">
    <source>
        <dbReference type="Proteomes" id="UP000280881"/>
    </source>
</evidence>
<protein>
    <submittedName>
        <fullName evidence="2">Uncharacterized protein</fullName>
    </submittedName>
</protein>
<dbReference type="AlphaFoldDB" id="A0A420W9C1"/>
<dbReference type="EMBL" id="RBIE01000001">
    <property type="protein sequence ID" value="RKQ63931.1"/>
    <property type="molecule type" value="Genomic_DNA"/>
</dbReference>
<gene>
    <name evidence="2" type="ORF">C7457_0820</name>
</gene>
<sequence>MRKSLLFTLPLLLTSYSAFGQGSLKVLTEAISVREVPNGNLIETLNKDQELPLRNLLGYWGRSEGGWLNCDYTDFKLPLFNKTGEIELTVAKALEDGERIKKGDVIVVYRELPQSVIGVFKEEPLEVGKDRVSVERDTFDVVVANFPIKLYDSFGNQVEVRAGIPLLKNSTGYLFSGHFWERAERVDKRVEVNREELLKEINRLIDIFNSVKLSSPLSKRLGYYVKTLPVRSEDLQLEETPTGTGAFLKLRYQFITKDGRKIRGRKTRLFLKRSNFEFWKKLTEKLFNSGVNKFVEIDVYRFNGNGGFEKGGFVASSYHNFREGKIKDYESFVENSESNLIEDLWFFADQVYERLEGGDD</sequence>
<evidence type="ECO:0000313" key="2">
    <source>
        <dbReference type="EMBL" id="RKQ63931.1"/>
    </source>
</evidence>
<feature type="signal peptide" evidence="1">
    <location>
        <begin position="1"/>
        <end position="20"/>
    </location>
</feature>
<proteinExistence type="predicted"/>
<dbReference type="RefSeq" id="WP_121170254.1">
    <property type="nucleotide sequence ID" value="NZ_RBIE01000001.1"/>
</dbReference>